<reference evidence="2" key="1">
    <citation type="submission" date="2012-02" db="EMBL/GenBank/DDBJ databases">
        <title>The complete genome of Echinicola vietnamensis DSM 17526.</title>
        <authorList>
            <person name="Lucas S."/>
            <person name="Copeland A."/>
            <person name="Lapidus A."/>
            <person name="Glavina del Rio T."/>
            <person name="Dalin E."/>
            <person name="Tice H."/>
            <person name="Bruce D."/>
            <person name="Goodwin L."/>
            <person name="Pitluck S."/>
            <person name="Peters L."/>
            <person name="Ovchinnikova G."/>
            <person name="Teshima H."/>
            <person name="Kyrpides N."/>
            <person name="Mavromatis K."/>
            <person name="Ivanova N."/>
            <person name="Brettin T."/>
            <person name="Detter J.C."/>
            <person name="Han C."/>
            <person name="Larimer F."/>
            <person name="Land M."/>
            <person name="Hauser L."/>
            <person name="Markowitz V."/>
            <person name="Cheng J.-F."/>
            <person name="Hugenholtz P."/>
            <person name="Woyke T."/>
            <person name="Wu D."/>
            <person name="Brambilla E."/>
            <person name="Klenk H.-P."/>
            <person name="Eisen J.A."/>
        </authorList>
    </citation>
    <scope>NUCLEOTIDE SEQUENCE [LARGE SCALE GENOMIC DNA]</scope>
    <source>
        <strain evidence="2">DSM 17526 / LMG 23754 / KMM 6221</strain>
    </source>
</reference>
<organism evidence="1 2">
    <name type="scientific">Echinicola vietnamensis (strain DSM 17526 / LMG 23754 / KMM 6221)</name>
    <dbReference type="NCBI Taxonomy" id="926556"/>
    <lineage>
        <taxon>Bacteria</taxon>
        <taxon>Pseudomonadati</taxon>
        <taxon>Bacteroidota</taxon>
        <taxon>Cytophagia</taxon>
        <taxon>Cytophagales</taxon>
        <taxon>Cyclobacteriaceae</taxon>
        <taxon>Echinicola</taxon>
    </lineage>
</organism>
<dbReference type="HOGENOM" id="CLU_2616348_0_0_10"/>
<name>L0FYL2_ECHVK</name>
<evidence type="ECO:0000313" key="2">
    <source>
        <dbReference type="Proteomes" id="UP000010796"/>
    </source>
</evidence>
<gene>
    <name evidence="1" type="ordered locus">Echvi_1868</name>
</gene>
<evidence type="ECO:0000313" key="1">
    <source>
        <dbReference type="EMBL" id="AGA78123.1"/>
    </source>
</evidence>
<dbReference type="AlphaFoldDB" id="L0FYL2"/>
<proteinExistence type="predicted"/>
<dbReference type="EMBL" id="CP003346">
    <property type="protein sequence ID" value="AGA78123.1"/>
    <property type="molecule type" value="Genomic_DNA"/>
</dbReference>
<dbReference type="Proteomes" id="UP000010796">
    <property type="component" value="Chromosome"/>
</dbReference>
<accession>L0FYL2</accession>
<keyword evidence="2" id="KW-1185">Reference proteome</keyword>
<sequence length="78" mass="8896">MISLALPPRAEPAFIILLKLRKRCHECTFGIRVHGIIFAYIYLQKHLLSPTKQSLTEEQFSGKATQSNTLEMTTSFTK</sequence>
<protein>
    <submittedName>
        <fullName evidence="1">Uncharacterized protein</fullName>
    </submittedName>
</protein>
<dbReference type="KEGG" id="evi:Echvi_1868"/>